<dbReference type="PANTHER" id="PTHR36924:SF1">
    <property type="entry name" value="ANTITOXIN HIGA-1"/>
    <property type="match status" value="1"/>
</dbReference>
<dbReference type="InterPro" id="IPR010982">
    <property type="entry name" value="Lambda_DNA-bd_dom_sf"/>
</dbReference>
<accession>A0A1G9U1S2</accession>
<dbReference type="SUPFAM" id="SSF47413">
    <property type="entry name" value="lambda repressor-like DNA-binding domains"/>
    <property type="match status" value="1"/>
</dbReference>
<dbReference type="NCBIfam" id="TIGR02607">
    <property type="entry name" value="antidote_HigA"/>
    <property type="match status" value="1"/>
</dbReference>
<dbReference type="CDD" id="cd00093">
    <property type="entry name" value="HTH_XRE"/>
    <property type="match status" value="1"/>
</dbReference>
<dbReference type="PROSITE" id="PS50943">
    <property type="entry name" value="HTH_CROC1"/>
    <property type="match status" value="1"/>
</dbReference>
<dbReference type="InterPro" id="IPR013430">
    <property type="entry name" value="Toxin_antidote_HigA"/>
</dbReference>
<evidence type="ECO:0000313" key="4">
    <source>
        <dbReference type="Proteomes" id="UP000198510"/>
    </source>
</evidence>
<reference evidence="3 4" key="1">
    <citation type="submission" date="2016-10" db="EMBL/GenBank/DDBJ databases">
        <authorList>
            <person name="de Groot N.N."/>
        </authorList>
    </citation>
    <scope>NUCLEOTIDE SEQUENCE [LARGE SCALE GENOMIC DNA]</scope>
    <source>
        <strain evidence="3 4">DSM 25186</strain>
    </source>
</reference>
<dbReference type="Proteomes" id="UP000198510">
    <property type="component" value="Unassembled WGS sequence"/>
</dbReference>
<gene>
    <name evidence="3" type="ORF">SAMN05421823_11553</name>
</gene>
<evidence type="ECO:0000259" key="2">
    <source>
        <dbReference type="PROSITE" id="PS50943"/>
    </source>
</evidence>
<dbReference type="GO" id="GO:0003677">
    <property type="term" value="F:DNA binding"/>
    <property type="evidence" value="ECO:0007669"/>
    <property type="project" value="UniProtKB-KW"/>
</dbReference>
<dbReference type="Gene3D" id="1.10.260.40">
    <property type="entry name" value="lambda repressor-like DNA-binding domains"/>
    <property type="match status" value="1"/>
</dbReference>
<keyword evidence="4" id="KW-1185">Reference proteome</keyword>
<dbReference type="Pfam" id="PF01381">
    <property type="entry name" value="HTH_3"/>
    <property type="match status" value="1"/>
</dbReference>
<sequence>MSTIHIMYNPPHPGEIIREDYMTPLELNVTETAEALGITRANLSRILNGHAGISPNMALRLSMAFSTSPDMWLNMQLQYDLWQESQHHPEMKVKQLYSTEEA</sequence>
<dbReference type="PANTHER" id="PTHR36924">
    <property type="entry name" value="ANTITOXIN HIGA-1"/>
    <property type="match status" value="1"/>
</dbReference>
<name>A0A1G9U1S2_9BACT</name>
<dbReference type="AlphaFoldDB" id="A0A1G9U1S2"/>
<feature type="domain" description="HTH cro/C1-type" evidence="2">
    <location>
        <begin position="27"/>
        <end position="72"/>
    </location>
</feature>
<dbReference type="SMART" id="SM00530">
    <property type="entry name" value="HTH_XRE"/>
    <property type="match status" value="1"/>
</dbReference>
<dbReference type="STRING" id="1075417.SAMN05421823_11553"/>
<dbReference type="InterPro" id="IPR001387">
    <property type="entry name" value="Cro/C1-type_HTH"/>
</dbReference>
<dbReference type="OrthoDB" id="3174593at2"/>
<keyword evidence="1" id="KW-0238">DNA-binding</keyword>
<organism evidence="3 4">
    <name type="scientific">Catalinimonas alkaloidigena</name>
    <dbReference type="NCBI Taxonomy" id="1075417"/>
    <lineage>
        <taxon>Bacteria</taxon>
        <taxon>Pseudomonadati</taxon>
        <taxon>Bacteroidota</taxon>
        <taxon>Cytophagia</taxon>
        <taxon>Cytophagales</taxon>
        <taxon>Catalimonadaceae</taxon>
        <taxon>Catalinimonas</taxon>
    </lineage>
</organism>
<proteinExistence type="predicted"/>
<dbReference type="EMBL" id="FNFO01000015">
    <property type="protein sequence ID" value="SDM53594.1"/>
    <property type="molecule type" value="Genomic_DNA"/>
</dbReference>
<evidence type="ECO:0000313" key="3">
    <source>
        <dbReference type="EMBL" id="SDM53594.1"/>
    </source>
</evidence>
<evidence type="ECO:0000256" key="1">
    <source>
        <dbReference type="ARBA" id="ARBA00023125"/>
    </source>
</evidence>
<protein>
    <submittedName>
        <fullName evidence="3">Addiction module antidote protein, HigA family</fullName>
    </submittedName>
</protein>